<proteinExistence type="predicted"/>
<keyword evidence="1" id="KW-1185">Reference proteome</keyword>
<dbReference type="AlphaFoldDB" id="A0A1I7Y095"/>
<evidence type="ECO:0000313" key="1">
    <source>
        <dbReference type="Proteomes" id="UP000095287"/>
    </source>
</evidence>
<protein>
    <submittedName>
        <fullName evidence="2">BTB domain-containing protein</fullName>
    </submittedName>
</protein>
<reference evidence="2" key="1">
    <citation type="submission" date="2016-11" db="UniProtKB">
        <authorList>
            <consortium name="WormBaseParasite"/>
        </authorList>
    </citation>
    <scope>IDENTIFICATION</scope>
</reference>
<dbReference type="Proteomes" id="UP000095287">
    <property type="component" value="Unplaced"/>
</dbReference>
<organism evidence="1 2">
    <name type="scientific">Steinernema glaseri</name>
    <dbReference type="NCBI Taxonomy" id="37863"/>
    <lineage>
        <taxon>Eukaryota</taxon>
        <taxon>Metazoa</taxon>
        <taxon>Ecdysozoa</taxon>
        <taxon>Nematoda</taxon>
        <taxon>Chromadorea</taxon>
        <taxon>Rhabditida</taxon>
        <taxon>Tylenchina</taxon>
        <taxon>Panagrolaimomorpha</taxon>
        <taxon>Strongyloidoidea</taxon>
        <taxon>Steinernematidae</taxon>
        <taxon>Steinernema</taxon>
    </lineage>
</organism>
<accession>A0A1I7Y095</accession>
<evidence type="ECO:0000313" key="2">
    <source>
        <dbReference type="WBParaSite" id="L893_g11322.t1"/>
    </source>
</evidence>
<dbReference type="WBParaSite" id="L893_g11322.t1">
    <property type="protein sequence ID" value="L893_g11322.t1"/>
    <property type="gene ID" value="L893_g11322"/>
</dbReference>
<sequence length="354" mass="42199">MDSVSPVFIEKLLQRGSFASICEATKLSGIYGEIARQFHQRSFNLFVYAKSPMNKKKPFAIRQTPTFNDPWSCCCEKKPEAYHYGTQFPKCVDDNMKYFRSIRVIVDARDVVQVALKPSFLPSFKRLLKDPFARVIAEEHYAEIEPFFVDHLLLPYYQELRTVDILYEIRHLLHSAFIDEKFTELLYRFKVSDDMKFMKKLVRQQDFKVYMQNTSPDGGMAVIVGQAYYDWYRSDKPLYGKYMVNGGDIMTVCEEVQKEKEEDCWIRLEHLPVHLIPYTKDDRYPLYQMYAEKHYFMRVHPKNPERKLYVALGVYEEAQTEYNELREWRPNEHPAVKPLVFCMQSCETYFIFFE</sequence>
<name>A0A1I7Y095_9BILA</name>